<dbReference type="PANTHER" id="PTHR31632">
    <property type="entry name" value="IRON TRANSPORTER FTH1"/>
    <property type="match status" value="1"/>
</dbReference>
<evidence type="ECO:0000313" key="8">
    <source>
        <dbReference type="EMBL" id="TID13175.1"/>
    </source>
</evidence>
<dbReference type="GO" id="GO:0000329">
    <property type="term" value="C:fungal-type vacuole membrane"/>
    <property type="evidence" value="ECO:0007669"/>
    <property type="project" value="TreeGrafter"/>
</dbReference>
<proteinExistence type="inferred from homology"/>
<keyword evidence="3" id="KW-0410">Iron transport</keyword>
<comment type="subcellular location">
    <subcellularLocation>
        <location evidence="1">Membrane</location>
        <topology evidence="1">Multi-pass membrane protein</topology>
    </subcellularLocation>
</comment>
<gene>
    <name evidence="8" type="ORF">CANINC_005031</name>
</gene>
<feature type="transmembrane region" description="Helical" evidence="7">
    <location>
        <begin position="163"/>
        <end position="189"/>
    </location>
</feature>
<evidence type="ECO:0000313" key="9">
    <source>
        <dbReference type="Proteomes" id="UP000307173"/>
    </source>
</evidence>
<protein>
    <recommendedName>
        <fullName evidence="10">Iron permease FTR1</fullName>
    </recommendedName>
</protein>
<dbReference type="OrthoDB" id="4364at2759"/>
<keyword evidence="3" id="KW-0408">Iron</keyword>
<dbReference type="PANTHER" id="PTHR31632:SF7">
    <property type="entry name" value="IRON TRANSPORTER FTH1"/>
    <property type="match status" value="1"/>
</dbReference>
<evidence type="ECO:0000256" key="2">
    <source>
        <dbReference type="ARBA" id="ARBA00008333"/>
    </source>
</evidence>
<evidence type="ECO:0000256" key="1">
    <source>
        <dbReference type="ARBA" id="ARBA00004141"/>
    </source>
</evidence>
<evidence type="ECO:0000256" key="6">
    <source>
        <dbReference type="ARBA" id="ARBA00023136"/>
    </source>
</evidence>
<keyword evidence="4 7" id="KW-0812">Transmembrane</keyword>
<evidence type="ECO:0008006" key="10">
    <source>
        <dbReference type="Google" id="ProtNLM"/>
    </source>
</evidence>
<dbReference type="InterPro" id="IPR004923">
    <property type="entry name" value="FTR1/Fip1/EfeU"/>
</dbReference>
<feature type="transmembrane region" description="Helical" evidence="7">
    <location>
        <begin position="305"/>
        <end position="326"/>
    </location>
</feature>
<dbReference type="GO" id="GO:0015093">
    <property type="term" value="F:ferrous iron transmembrane transporter activity"/>
    <property type="evidence" value="ECO:0007669"/>
    <property type="project" value="TreeGrafter"/>
</dbReference>
<feature type="transmembrane region" description="Helical" evidence="7">
    <location>
        <begin position="195"/>
        <end position="215"/>
    </location>
</feature>
<evidence type="ECO:0000256" key="4">
    <source>
        <dbReference type="ARBA" id="ARBA00022692"/>
    </source>
</evidence>
<reference evidence="8 9" key="1">
    <citation type="journal article" date="2019" name="Front. Genet.">
        <title>Whole-Genome Sequencing of the Opportunistic Yeast Pathogen Candida inconspicua Uncovers Its Hybrid Origin.</title>
        <authorList>
            <person name="Mixao V."/>
            <person name="Hansen A.P."/>
            <person name="Saus E."/>
            <person name="Boekhout T."/>
            <person name="Lass-Florl C."/>
            <person name="Gabaldon T."/>
        </authorList>
    </citation>
    <scope>NUCLEOTIDE SEQUENCE [LARGE SCALE GENOMIC DNA]</scope>
    <source>
        <strain evidence="8 9">CBS 180</strain>
    </source>
</reference>
<dbReference type="STRING" id="52247.A0A4T0WUI8"/>
<feature type="transmembrane region" description="Helical" evidence="7">
    <location>
        <begin position="96"/>
        <end position="117"/>
    </location>
</feature>
<keyword evidence="6 7" id="KW-0472">Membrane</keyword>
<dbReference type="AlphaFoldDB" id="A0A4T0WUI8"/>
<evidence type="ECO:0000256" key="3">
    <source>
        <dbReference type="ARBA" id="ARBA00022496"/>
    </source>
</evidence>
<feature type="transmembrane region" description="Helical" evidence="7">
    <location>
        <begin position="60"/>
        <end position="84"/>
    </location>
</feature>
<dbReference type="EMBL" id="SELW01000681">
    <property type="protein sequence ID" value="TID13175.1"/>
    <property type="molecule type" value="Genomic_DNA"/>
</dbReference>
<evidence type="ECO:0000256" key="5">
    <source>
        <dbReference type="ARBA" id="ARBA00022989"/>
    </source>
</evidence>
<feature type="transmembrane region" description="Helical" evidence="7">
    <location>
        <begin position="12"/>
        <end position="34"/>
    </location>
</feature>
<keyword evidence="3" id="KW-0406">Ion transport</keyword>
<dbReference type="Pfam" id="PF03239">
    <property type="entry name" value="FTR1"/>
    <property type="match status" value="1"/>
</dbReference>
<feature type="transmembrane region" description="Helical" evidence="7">
    <location>
        <begin position="222"/>
        <end position="242"/>
    </location>
</feature>
<dbReference type="GO" id="GO:0033573">
    <property type="term" value="C:high-affinity iron permease complex"/>
    <property type="evidence" value="ECO:0007669"/>
    <property type="project" value="InterPro"/>
</dbReference>
<evidence type="ECO:0000256" key="7">
    <source>
        <dbReference type="SAM" id="Phobius"/>
    </source>
</evidence>
<accession>A0A4T0WUI8</accession>
<keyword evidence="9" id="KW-1185">Reference proteome</keyword>
<comment type="similarity">
    <text evidence="2">Belongs to the oxidase-dependent Fe transporter (OFeT) (TC 9.A.10.1) family.</text>
</comment>
<name>A0A4T0WUI8_9ASCO</name>
<comment type="caution">
    <text evidence="8">The sequence shown here is derived from an EMBL/GenBank/DDBJ whole genome shotgun (WGS) entry which is preliminary data.</text>
</comment>
<organism evidence="8 9">
    <name type="scientific">Pichia inconspicua</name>
    <dbReference type="NCBI Taxonomy" id="52247"/>
    <lineage>
        <taxon>Eukaryota</taxon>
        <taxon>Fungi</taxon>
        <taxon>Dikarya</taxon>
        <taxon>Ascomycota</taxon>
        <taxon>Saccharomycotina</taxon>
        <taxon>Pichiomycetes</taxon>
        <taxon>Pichiales</taxon>
        <taxon>Pichiaceae</taxon>
        <taxon>Pichia</taxon>
    </lineage>
</organism>
<keyword evidence="3" id="KW-0813">Transport</keyword>
<dbReference type="Proteomes" id="UP000307173">
    <property type="component" value="Unassembled WGS sequence"/>
</dbReference>
<sequence>MIDIENYFSVQIFFIILRETIEAGIIVSVLLAFLRQNFTDPVKGTLNVDPKLFRSMQMQVWAGAFAGFGICLLIGALFIGTFYIIGTDLWSYTERIWEGMFSILSSIIIAVMGVSLLRINAMKNKWTASLIKSFKAHQHSTPAAINIDDATTDPHSQSMREKYFLAFLPFITTLREGLEAVVFVGGIGVNQPVSSFPLAIIAGAAIGVSVGYMLYRGGNQMSIQYFLIGSTCFLYLVASGLMSRGVWFFELERFVQKCGQDTSETGSGPGSYDIADTVWHVNCCNGLTDGGWMIFNALLGWTNTATYGSVTSYIIFWLVTIGYIRYKSHMEREGMLDMLPVKFQLKKMRKRILVDELFVTEVEEMRLGNDGVREEAGETVDIADSESYRDDTTPLL</sequence>
<keyword evidence="5 7" id="KW-1133">Transmembrane helix</keyword>